<dbReference type="NCBIfam" id="TIGR01777">
    <property type="entry name" value="yfcH"/>
    <property type="match status" value="1"/>
</dbReference>
<dbReference type="InterPro" id="IPR001509">
    <property type="entry name" value="Epimerase_deHydtase"/>
</dbReference>
<dbReference type="CDD" id="cd05242">
    <property type="entry name" value="SDR_a8"/>
    <property type="match status" value="1"/>
</dbReference>
<dbReference type="InterPro" id="IPR036291">
    <property type="entry name" value="NAD(P)-bd_dom_sf"/>
</dbReference>
<evidence type="ECO:0000259" key="3">
    <source>
        <dbReference type="Pfam" id="PF08338"/>
    </source>
</evidence>
<proteinExistence type="inferred from homology"/>
<sequence>MRTLLTGATGLLGKALLSKLEIATVLSRNPDRARSEFASSGGSIPKVYGWDPTAGPAPAEAVRHADVIFNLAGEPVGERWTEEKKRRIYESRVLGTRNLVSALRAAPSNDGRPRVLVSASAVGYYGDRGDDELDENAPSGHDFLAQVCADWEREAMAARESGLRVICVRIGLVLAAKGGALGRMIGPFKMGVGGRLGDGNQWWPWIHIDDAVGILLHASRKDELSGPVNAVSPNPVTNAEFTRALGKAIRRPTICAMPKMALRIALGEFSDAVLFSQRAFPAAAKRSGYAFEHENLPGALASLV</sequence>
<dbReference type="RefSeq" id="WP_394846037.1">
    <property type="nucleotide sequence ID" value="NZ_CP089982.1"/>
</dbReference>
<dbReference type="PANTHER" id="PTHR11092:SF0">
    <property type="entry name" value="EPIMERASE FAMILY PROTEIN SDR39U1"/>
    <property type="match status" value="1"/>
</dbReference>
<gene>
    <name evidence="4" type="ORF">LZC95_01065</name>
</gene>
<dbReference type="InterPro" id="IPR013549">
    <property type="entry name" value="DUF1731"/>
</dbReference>
<name>A0ABZ2K9R4_9BACT</name>
<organism evidence="4 5">
    <name type="scientific">Pendulispora brunnea</name>
    <dbReference type="NCBI Taxonomy" id="2905690"/>
    <lineage>
        <taxon>Bacteria</taxon>
        <taxon>Pseudomonadati</taxon>
        <taxon>Myxococcota</taxon>
        <taxon>Myxococcia</taxon>
        <taxon>Myxococcales</taxon>
        <taxon>Sorangiineae</taxon>
        <taxon>Pendulisporaceae</taxon>
        <taxon>Pendulispora</taxon>
    </lineage>
</organism>
<reference evidence="4 5" key="1">
    <citation type="submission" date="2021-12" db="EMBL/GenBank/DDBJ databases">
        <title>Discovery of the Pendulisporaceae a myxobacterial family with distinct sporulation behavior and unique specialized metabolism.</title>
        <authorList>
            <person name="Garcia R."/>
            <person name="Popoff A."/>
            <person name="Bader C.D."/>
            <person name="Loehr J."/>
            <person name="Walesch S."/>
            <person name="Walt C."/>
            <person name="Boldt J."/>
            <person name="Bunk B."/>
            <person name="Haeckl F.J.F.P.J."/>
            <person name="Gunesch A.P."/>
            <person name="Birkelbach J."/>
            <person name="Nuebel U."/>
            <person name="Pietschmann T."/>
            <person name="Bach T."/>
            <person name="Mueller R."/>
        </authorList>
    </citation>
    <scope>NUCLEOTIDE SEQUENCE [LARGE SCALE GENOMIC DNA]</scope>
    <source>
        <strain evidence="4 5">MSr12523</strain>
    </source>
</reference>
<dbReference type="SUPFAM" id="SSF51735">
    <property type="entry name" value="NAD(P)-binding Rossmann-fold domains"/>
    <property type="match status" value="1"/>
</dbReference>
<dbReference type="Pfam" id="PF08338">
    <property type="entry name" value="DUF1731"/>
    <property type="match status" value="1"/>
</dbReference>
<dbReference type="Proteomes" id="UP001379533">
    <property type="component" value="Chromosome"/>
</dbReference>
<dbReference type="InterPro" id="IPR010099">
    <property type="entry name" value="SDR39U1"/>
</dbReference>
<dbReference type="PANTHER" id="PTHR11092">
    <property type="entry name" value="SUGAR NUCLEOTIDE EPIMERASE RELATED"/>
    <property type="match status" value="1"/>
</dbReference>
<evidence type="ECO:0000256" key="1">
    <source>
        <dbReference type="ARBA" id="ARBA00009353"/>
    </source>
</evidence>
<protein>
    <submittedName>
        <fullName evidence="4">TIGR01777 family oxidoreductase</fullName>
    </submittedName>
</protein>
<dbReference type="Pfam" id="PF01370">
    <property type="entry name" value="Epimerase"/>
    <property type="match status" value="1"/>
</dbReference>
<evidence type="ECO:0000313" key="5">
    <source>
        <dbReference type="Proteomes" id="UP001379533"/>
    </source>
</evidence>
<evidence type="ECO:0000313" key="4">
    <source>
        <dbReference type="EMBL" id="WXA95431.1"/>
    </source>
</evidence>
<comment type="similarity">
    <text evidence="1">Belongs to the NAD(P)-dependent epimerase/dehydratase family. SDR39U1 subfamily.</text>
</comment>
<feature type="domain" description="NAD-dependent epimerase/dehydratase" evidence="2">
    <location>
        <begin position="4"/>
        <end position="222"/>
    </location>
</feature>
<keyword evidence="5" id="KW-1185">Reference proteome</keyword>
<evidence type="ECO:0000259" key="2">
    <source>
        <dbReference type="Pfam" id="PF01370"/>
    </source>
</evidence>
<dbReference type="EMBL" id="CP089982">
    <property type="protein sequence ID" value="WXA95431.1"/>
    <property type="molecule type" value="Genomic_DNA"/>
</dbReference>
<accession>A0ABZ2K9R4</accession>
<dbReference type="Gene3D" id="3.40.50.720">
    <property type="entry name" value="NAD(P)-binding Rossmann-like Domain"/>
    <property type="match status" value="1"/>
</dbReference>
<feature type="domain" description="DUF1731" evidence="3">
    <location>
        <begin position="257"/>
        <end position="303"/>
    </location>
</feature>